<evidence type="ECO:0000313" key="2">
    <source>
        <dbReference type="Proteomes" id="UP000070328"/>
    </source>
</evidence>
<dbReference type="Proteomes" id="UP000070328">
    <property type="component" value="Unassembled WGS sequence"/>
</dbReference>
<dbReference type="EMBL" id="JFBX01000920">
    <property type="protein sequence ID" value="KXH25263.1"/>
    <property type="molecule type" value="Genomic_DNA"/>
</dbReference>
<protein>
    <submittedName>
        <fullName evidence="1">Uncharacterized protein</fullName>
    </submittedName>
</protein>
<organism evidence="1 2">
    <name type="scientific">Colletotrichum simmondsii</name>
    <dbReference type="NCBI Taxonomy" id="703756"/>
    <lineage>
        <taxon>Eukaryota</taxon>
        <taxon>Fungi</taxon>
        <taxon>Dikarya</taxon>
        <taxon>Ascomycota</taxon>
        <taxon>Pezizomycotina</taxon>
        <taxon>Sordariomycetes</taxon>
        <taxon>Hypocreomycetidae</taxon>
        <taxon>Glomerellales</taxon>
        <taxon>Glomerellaceae</taxon>
        <taxon>Colletotrichum</taxon>
        <taxon>Colletotrichum acutatum species complex</taxon>
    </lineage>
</organism>
<dbReference type="AlphaFoldDB" id="A0A135RNF8"/>
<evidence type="ECO:0000313" key="1">
    <source>
        <dbReference type="EMBL" id="KXH25263.1"/>
    </source>
</evidence>
<dbReference type="OrthoDB" id="4817623at2759"/>
<sequence length="439" mass="49458">MTFGISKRLKRSKSADDAKSESANDLVPIRRLTSSSFAMAPRLAAAYFDMATTWMSVDAPRGTFTVDKSKFYHPSGPLADDVFWMPLSSGDVGHCSRDGFRIDNDSCFSRVLYRVKEKKHLSKGLLMHCGSLTIDYHPSESVSRCFVGFGPNAEHRLIMMLRTDCQQAAVKVTACMAGLLHSKLQREGGLLWLKPGAVADTLEKAADLLIDSAVLVDRFIQTMRKLYQGNDREANMPVTFKKALFLLGLTKWHRIHRAINAIQCLKKAFRIVADTEGHENRSSIDSKAHWCITANVYGMLGWRRAPASLAHQQNVLPNVLTLLEILSEVDWANFQTSDVEEKMEQAGVTVSITKEANFTPATFRTLMRFLQHRSMELLEYDDEYGDADVRGPKQEEPQSWTGEILPAHFQMLKVMPWVRHCWAVDSNFLTVLALPTLEV</sequence>
<proteinExistence type="predicted"/>
<accession>A0A135RNF8</accession>
<gene>
    <name evidence="1" type="ORF">CSIM01_04207</name>
</gene>
<keyword evidence="2" id="KW-1185">Reference proteome</keyword>
<comment type="caution">
    <text evidence="1">The sequence shown here is derived from an EMBL/GenBank/DDBJ whole genome shotgun (WGS) entry which is preliminary data.</text>
</comment>
<reference evidence="1 2" key="1">
    <citation type="submission" date="2014-02" db="EMBL/GenBank/DDBJ databases">
        <title>The genome sequence of Colletotrichum simmondsii CBS122122.</title>
        <authorList>
            <person name="Baroncelli R."/>
            <person name="Thon M.R."/>
        </authorList>
    </citation>
    <scope>NUCLEOTIDE SEQUENCE [LARGE SCALE GENOMIC DNA]</scope>
    <source>
        <strain evidence="1 2">CBS122122</strain>
    </source>
</reference>
<name>A0A135RNF8_9PEZI</name>